<evidence type="ECO:0000256" key="6">
    <source>
        <dbReference type="NCBIfam" id="TIGR00922"/>
    </source>
</evidence>
<evidence type="ECO:0000313" key="10">
    <source>
        <dbReference type="Proteomes" id="UP000012589"/>
    </source>
</evidence>
<dbReference type="AlphaFoldDB" id="N2BAV3"/>
<keyword evidence="1 5" id="KW-0806">Transcription termination</keyword>
<keyword evidence="10" id="KW-1185">Reference proteome</keyword>
<dbReference type="GO" id="GO:0005829">
    <property type="term" value="C:cytosol"/>
    <property type="evidence" value="ECO:0007669"/>
    <property type="project" value="TreeGrafter"/>
</dbReference>
<dbReference type="GO" id="GO:0032784">
    <property type="term" value="P:regulation of DNA-templated transcription elongation"/>
    <property type="evidence" value="ECO:0007669"/>
    <property type="project" value="InterPro"/>
</dbReference>
<keyword evidence="4 5" id="KW-0804">Transcription</keyword>
<gene>
    <name evidence="5" type="primary">nusG</name>
    <name evidence="9" type="ORF">C823_01165</name>
</gene>
<dbReference type="GO" id="GO:0031564">
    <property type="term" value="P:transcription antitermination"/>
    <property type="evidence" value="ECO:0007669"/>
    <property type="project" value="UniProtKB-UniRule"/>
</dbReference>
<sequence length="171" mass="19342">MAETNWYVVHTYSGYENKVKANIDKTIENRHLEDQILEVRVPMQEVVELKNGAKKQVQKKMFPGYVLINMVMNDDTWYVVRNTRGVTGFVGPGSKPVPLTEAEMWPLGIKSEEVVVDFEEGDTVTVIGGVWKDTVGVIQSMNHSKQIVTINVDLFGRETPVEISFAEVKKL</sequence>
<keyword evidence="3 5" id="KW-0805">Transcription regulation</keyword>
<evidence type="ECO:0000256" key="4">
    <source>
        <dbReference type="ARBA" id="ARBA00023163"/>
    </source>
</evidence>
<dbReference type="eggNOG" id="COG0250">
    <property type="taxonomic scope" value="Bacteria"/>
</dbReference>
<dbReference type="InterPro" id="IPR015869">
    <property type="entry name" value="Transcrpt_antiterm_NusG_bac_CS"/>
</dbReference>
<comment type="caution">
    <text evidence="9">The sequence shown here is derived from an EMBL/GenBank/DDBJ whole genome shotgun (WGS) entry which is preliminary data.</text>
</comment>
<dbReference type="GO" id="GO:0006353">
    <property type="term" value="P:DNA-templated transcription termination"/>
    <property type="evidence" value="ECO:0007669"/>
    <property type="project" value="UniProtKB-UniRule"/>
</dbReference>
<keyword evidence="2 5" id="KW-0889">Transcription antitermination</keyword>
<dbReference type="NCBIfam" id="TIGR00922">
    <property type="entry name" value="nusG"/>
    <property type="match status" value="1"/>
</dbReference>
<dbReference type="Gene3D" id="2.30.30.30">
    <property type="match status" value="1"/>
</dbReference>
<dbReference type="SMART" id="SM00738">
    <property type="entry name" value="NGN"/>
    <property type="match status" value="1"/>
</dbReference>
<feature type="domain" description="NusG-like N-terminal" evidence="8">
    <location>
        <begin position="3"/>
        <end position="111"/>
    </location>
</feature>
<evidence type="ECO:0000256" key="5">
    <source>
        <dbReference type="HAMAP-Rule" id="MF_00948"/>
    </source>
</evidence>
<dbReference type="CDD" id="cd06091">
    <property type="entry name" value="KOW_NusG"/>
    <property type="match status" value="1"/>
</dbReference>
<comment type="function">
    <text evidence="5 7">Participates in transcription elongation, termination and antitermination.</text>
</comment>
<dbReference type="CDD" id="cd09891">
    <property type="entry name" value="NGN_Bact_1"/>
    <property type="match status" value="1"/>
</dbReference>
<organism evidence="9 10">
    <name type="scientific">Eubacterium plexicaudatum ASF492</name>
    <dbReference type="NCBI Taxonomy" id="1235802"/>
    <lineage>
        <taxon>Bacteria</taxon>
        <taxon>Bacillati</taxon>
        <taxon>Bacillota</taxon>
        <taxon>Clostridia</taxon>
        <taxon>Eubacteriales</taxon>
        <taxon>Eubacteriaceae</taxon>
        <taxon>Eubacterium</taxon>
    </lineage>
</organism>
<dbReference type="Gene3D" id="3.30.70.940">
    <property type="entry name" value="NusG, N-terminal domain"/>
    <property type="match status" value="1"/>
</dbReference>
<dbReference type="InterPro" id="IPR047050">
    <property type="entry name" value="NGN"/>
</dbReference>
<evidence type="ECO:0000259" key="8">
    <source>
        <dbReference type="SMART" id="SM00738"/>
    </source>
</evidence>
<evidence type="ECO:0000313" key="9">
    <source>
        <dbReference type="EMBL" id="EMZ33884.1"/>
    </source>
</evidence>
<reference evidence="9 10" key="1">
    <citation type="journal article" date="2014" name="Genome Announc.">
        <title>Draft genome sequences of the altered schaedler flora, a defined bacterial community from gnotobiotic mice.</title>
        <authorList>
            <person name="Wannemuehler M.J."/>
            <person name="Overstreet A.M."/>
            <person name="Ward D.V."/>
            <person name="Phillips G.J."/>
        </authorList>
    </citation>
    <scope>NUCLEOTIDE SEQUENCE [LARGE SCALE GENOMIC DNA]</scope>
    <source>
        <strain evidence="9 10">ASF492</strain>
    </source>
</reference>
<dbReference type="PATRIC" id="fig|1235802.3.peg.1245"/>
<dbReference type="InterPro" id="IPR043425">
    <property type="entry name" value="NusG-like"/>
</dbReference>
<dbReference type="InterPro" id="IPR014722">
    <property type="entry name" value="Rib_uL2_dom2"/>
</dbReference>
<dbReference type="Proteomes" id="UP000012589">
    <property type="component" value="Unassembled WGS sequence"/>
</dbReference>
<dbReference type="EMBL" id="AQFT01000038">
    <property type="protein sequence ID" value="EMZ33884.1"/>
    <property type="molecule type" value="Genomic_DNA"/>
</dbReference>
<dbReference type="GO" id="GO:0006354">
    <property type="term" value="P:DNA-templated transcription elongation"/>
    <property type="evidence" value="ECO:0007669"/>
    <property type="project" value="UniProtKB-UniRule"/>
</dbReference>
<dbReference type="PRINTS" id="PR00338">
    <property type="entry name" value="NUSGTNSCPFCT"/>
</dbReference>
<name>N2BAV3_9FIRM</name>
<proteinExistence type="inferred from homology"/>
<dbReference type="SUPFAM" id="SSF50104">
    <property type="entry name" value="Translation proteins SH3-like domain"/>
    <property type="match status" value="1"/>
</dbReference>
<evidence type="ECO:0000256" key="7">
    <source>
        <dbReference type="RuleBase" id="RU000538"/>
    </source>
</evidence>
<accession>N2BAV3</accession>
<dbReference type="InterPro" id="IPR036735">
    <property type="entry name" value="NGN_dom_sf"/>
</dbReference>
<dbReference type="PANTHER" id="PTHR30265">
    <property type="entry name" value="RHO-INTERACTING TRANSCRIPTION TERMINATION FACTOR NUSG"/>
    <property type="match status" value="1"/>
</dbReference>
<dbReference type="OrthoDB" id="9809075at2"/>
<dbReference type="InterPro" id="IPR001062">
    <property type="entry name" value="Transcrpt_antiterm_NusG"/>
</dbReference>
<dbReference type="InterPro" id="IPR006645">
    <property type="entry name" value="NGN-like_dom"/>
</dbReference>
<evidence type="ECO:0000256" key="2">
    <source>
        <dbReference type="ARBA" id="ARBA00022814"/>
    </source>
</evidence>
<dbReference type="STRING" id="1235802.C823_01165"/>
<dbReference type="PROSITE" id="PS01014">
    <property type="entry name" value="NUSG"/>
    <property type="match status" value="1"/>
</dbReference>
<dbReference type="SUPFAM" id="SSF82679">
    <property type="entry name" value="N-utilization substance G protein NusG, N-terminal domain"/>
    <property type="match status" value="1"/>
</dbReference>
<dbReference type="HAMAP" id="MF_00948">
    <property type="entry name" value="NusG"/>
    <property type="match status" value="1"/>
</dbReference>
<protein>
    <recommendedName>
        <fullName evidence="5 6">Transcription termination/antitermination protein NusG</fullName>
    </recommendedName>
</protein>
<dbReference type="InterPro" id="IPR008991">
    <property type="entry name" value="Translation_prot_SH3-like_sf"/>
</dbReference>
<dbReference type="PANTHER" id="PTHR30265:SF2">
    <property type="entry name" value="TRANSCRIPTION TERMINATION_ANTITERMINATION PROTEIN NUSG"/>
    <property type="match status" value="1"/>
</dbReference>
<comment type="similarity">
    <text evidence="5 7">Belongs to the NusG family.</text>
</comment>
<evidence type="ECO:0000256" key="1">
    <source>
        <dbReference type="ARBA" id="ARBA00022472"/>
    </source>
</evidence>
<dbReference type="HOGENOM" id="CLU_067287_1_1_9"/>
<dbReference type="FunFam" id="3.30.70.940:FF:000002">
    <property type="entry name" value="Transcription termination/antitermination protein NusG"/>
    <property type="match status" value="1"/>
</dbReference>
<dbReference type="Pfam" id="PF02357">
    <property type="entry name" value="NusG"/>
    <property type="match status" value="1"/>
</dbReference>
<evidence type="ECO:0000256" key="3">
    <source>
        <dbReference type="ARBA" id="ARBA00023015"/>
    </source>
</evidence>